<dbReference type="Proteomes" id="UP000003639">
    <property type="component" value="Unassembled WGS sequence"/>
</dbReference>
<evidence type="ECO:0000256" key="1">
    <source>
        <dbReference type="SAM" id="MobiDB-lite"/>
    </source>
</evidence>
<gene>
    <name evidence="2" type="ORF">BACCAP_03208</name>
</gene>
<sequence>MVYVASLSLLAKKSLGSKCHQSSINGILDTLSIDPAVSNMDVVLLGPADLSGPAGKKIPEAVAKRHSGVCVIYLCTNDREAKLFPDAPHIKQVKRIKDTVISEAVTEFYGEDVKANNPKYSSAADKVGALGTNPEPPRPIAPPVEETPAEAPAPVELELPEAQVEQPTVAENEPPKPSPAEDVIASVKSVKDWDILKRQINRDSIIRQLILENNEFAGVANMLNVWDLRIRDVWADPHKSNEEKMRAVQEFGANRQVLQATYNSVLVDKFVSLLERVVSVCSATVEERCNEITHAVISVQQNKDAFLEKAVSGEDSLDDTLYERMVELQSIEGELCKMFAFLHHEGMEEIVGRLGEKLPSTNEYINNVLSVSAKLYQPGNTVNLAQAIVDSLAKGQVQLSLIEDKVKGLMSTMFQVIVAQNKVIQYQRDVISCLRANNVESLVVRDSLLKECFNVIVGSEHTGLTATSAIYAGMLSRRDNTLVVDLTGHSHYDRYGYDTVSLDEFMVERIQRPLLFVTGSVDNDPEKVFHLMEELKSRLTYFRHLIIVLDAAQLNVIDQVGREALSISYVTNCTIESLAAVTAAYEAGRKIPNVCHKLICIDSPVDVGMLIATLKMDISMTKLIPIPYLREIKQAAIVRQQPHTYNDVLRVFEEAFRA</sequence>
<organism evidence="2 3">
    <name type="scientific">Pseudoflavonifractor capillosus ATCC 29799</name>
    <dbReference type="NCBI Taxonomy" id="411467"/>
    <lineage>
        <taxon>Bacteria</taxon>
        <taxon>Bacillati</taxon>
        <taxon>Bacillota</taxon>
        <taxon>Clostridia</taxon>
        <taxon>Eubacteriales</taxon>
        <taxon>Oscillospiraceae</taxon>
        <taxon>Pseudoflavonifractor</taxon>
    </lineage>
</organism>
<dbReference type="AlphaFoldDB" id="A6NYA9"/>
<protein>
    <submittedName>
        <fullName evidence="2">Uncharacterized protein</fullName>
    </submittedName>
</protein>
<dbReference type="STRING" id="411467.BACCAP_03208"/>
<evidence type="ECO:0000313" key="3">
    <source>
        <dbReference type="Proteomes" id="UP000003639"/>
    </source>
</evidence>
<feature type="region of interest" description="Disordered" evidence="1">
    <location>
        <begin position="163"/>
        <end position="182"/>
    </location>
</feature>
<dbReference type="RefSeq" id="WP_006573716.1">
    <property type="nucleotide sequence ID" value="NZ_AAXG02000028.1"/>
</dbReference>
<feature type="region of interest" description="Disordered" evidence="1">
    <location>
        <begin position="124"/>
        <end position="152"/>
    </location>
</feature>
<feature type="compositionally biased region" description="Low complexity" evidence="1">
    <location>
        <begin position="143"/>
        <end position="152"/>
    </location>
</feature>
<comment type="caution">
    <text evidence="2">The sequence shown here is derived from an EMBL/GenBank/DDBJ whole genome shotgun (WGS) entry which is preliminary data.</text>
</comment>
<keyword evidence="3" id="KW-1185">Reference proteome</keyword>
<name>A6NYA9_9FIRM</name>
<dbReference type="EMBL" id="AAXG02000028">
    <property type="protein sequence ID" value="EDM99279.1"/>
    <property type="molecule type" value="Genomic_DNA"/>
</dbReference>
<proteinExistence type="predicted"/>
<accession>A6NYA9</accession>
<evidence type="ECO:0000313" key="2">
    <source>
        <dbReference type="EMBL" id="EDM99279.1"/>
    </source>
</evidence>
<dbReference type="OrthoDB" id="2509546at2"/>
<reference evidence="2 3" key="2">
    <citation type="submission" date="2007-06" db="EMBL/GenBank/DDBJ databases">
        <title>Draft genome sequence of Pseudoflavonifractor capillosus ATCC 29799.</title>
        <authorList>
            <person name="Sudarsanam P."/>
            <person name="Ley R."/>
            <person name="Guruge J."/>
            <person name="Turnbaugh P.J."/>
            <person name="Mahowald M."/>
            <person name="Liep D."/>
            <person name="Gordon J."/>
        </authorList>
    </citation>
    <scope>NUCLEOTIDE SEQUENCE [LARGE SCALE GENOMIC DNA]</scope>
    <source>
        <strain evidence="2 3">ATCC 29799</strain>
    </source>
</reference>
<reference evidence="2 3" key="1">
    <citation type="submission" date="2007-04" db="EMBL/GenBank/DDBJ databases">
        <authorList>
            <person name="Fulton L."/>
            <person name="Clifton S."/>
            <person name="Fulton B."/>
            <person name="Xu J."/>
            <person name="Minx P."/>
            <person name="Pepin K.H."/>
            <person name="Johnson M."/>
            <person name="Thiruvilangam P."/>
            <person name="Bhonagiri V."/>
            <person name="Nash W.E."/>
            <person name="Mardis E.R."/>
            <person name="Wilson R.K."/>
        </authorList>
    </citation>
    <scope>NUCLEOTIDE SEQUENCE [LARGE SCALE GENOMIC DNA]</scope>
    <source>
        <strain evidence="2 3">ATCC 29799</strain>
    </source>
</reference>